<name>A0A5C8PR22_9HYPH</name>
<dbReference type="PANTHER" id="PTHR45586:SF14">
    <property type="entry name" value="TETRATRICOPEPTIDE TPR_2 REPEAT PROTEIN"/>
    <property type="match status" value="1"/>
</dbReference>
<evidence type="ECO:0000313" key="6">
    <source>
        <dbReference type="Proteomes" id="UP000321638"/>
    </source>
</evidence>
<dbReference type="Proteomes" id="UP000321638">
    <property type="component" value="Unassembled WGS sequence"/>
</dbReference>
<dbReference type="SMART" id="SM00028">
    <property type="entry name" value="TPR"/>
    <property type="match status" value="7"/>
</dbReference>
<dbReference type="Gene3D" id="1.25.40.10">
    <property type="entry name" value="Tetratricopeptide repeat domain"/>
    <property type="match status" value="3"/>
</dbReference>
<dbReference type="Pfam" id="PF13432">
    <property type="entry name" value="TPR_16"/>
    <property type="match status" value="2"/>
</dbReference>
<evidence type="ECO:0000256" key="4">
    <source>
        <dbReference type="SAM" id="MobiDB-lite"/>
    </source>
</evidence>
<dbReference type="InterPro" id="IPR011990">
    <property type="entry name" value="TPR-like_helical_dom_sf"/>
</dbReference>
<sequence>MSAKAGRVLIIASFVALALGAAAVIGVDLVRRDQPASAQSGQGRGGDPQGRVRQPRSLDGLYLSARVAEQARDYEGGLAQAELALRRSPDDPYVQLLTFRLRLLAGKISAAAELAPKIIAMSSVDGMPGANEGLPNLTLAVMAIRKGDFKAAEPYVAKLGDDASTGLMRPIIEAWLKVGQKDFAAARGRLEAARPDDEVLMGLFRIYEGLFEEAAGDRDAAERKLREVVKQDEVAPLRTVLALAGVLRRAGKTNEARDLLRKYGEANADAVVMDNLVRNDSLPRQPTPADVIADVLLDIGSAIAGAQRENAGDLALVFVWLALELSPTSDNAHLVAADLLESGDRPDKAIAQLNAVDAASPLQWRARMKAAALLADTGKTEESIKALQAMVSERPERIDAAAALGDLLRSKERYAEAVKAYDTAVTRLRNVEDRHWALFYARGIALERIKDWPRAEADFRRALSMVPPDDEGKRRSRGFVLNYLGYSWIDQGVNLDEGLKLLTEAVELVPNDGAITDSLGWAYYRLGQYERAVTLLEKAIQLKADDATIVEHLGDAYWHVGRQREARFQWERALRQKPEPDRVDPLNRKLAEGLTRELDQPTVTKPPAADTAPAEKPAEKK</sequence>
<dbReference type="AlphaFoldDB" id="A0A5C8PR22"/>
<evidence type="ECO:0000256" key="2">
    <source>
        <dbReference type="ARBA" id="ARBA00022803"/>
    </source>
</evidence>
<evidence type="ECO:0000256" key="1">
    <source>
        <dbReference type="ARBA" id="ARBA00022737"/>
    </source>
</evidence>
<dbReference type="InterPro" id="IPR051012">
    <property type="entry name" value="CellSynth/LPSAsmb/PSIAsmb"/>
</dbReference>
<dbReference type="InterPro" id="IPR019734">
    <property type="entry name" value="TPR_rpt"/>
</dbReference>
<dbReference type="OrthoDB" id="9766710at2"/>
<feature type="repeat" description="TPR" evidence="3">
    <location>
        <begin position="513"/>
        <end position="546"/>
    </location>
</feature>
<keyword evidence="2 3" id="KW-0802">TPR repeat</keyword>
<keyword evidence="6" id="KW-1185">Reference proteome</keyword>
<dbReference type="RefSeq" id="WP_147846384.1">
    <property type="nucleotide sequence ID" value="NZ_VDUZ01000007.1"/>
</dbReference>
<reference evidence="5 6" key="1">
    <citation type="submission" date="2019-06" db="EMBL/GenBank/DDBJ databases">
        <title>New taxonomy in bacterial strain CC-CFT640, isolated from vineyard.</title>
        <authorList>
            <person name="Lin S.-Y."/>
            <person name="Tsai C.-F."/>
            <person name="Young C.-C."/>
        </authorList>
    </citation>
    <scope>NUCLEOTIDE SEQUENCE [LARGE SCALE GENOMIC DNA]</scope>
    <source>
        <strain evidence="5 6">CC-CFT640</strain>
    </source>
</reference>
<protein>
    <submittedName>
        <fullName evidence="5">Tetratricopeptide repeat protein</fullName>
    </submittedName>
</protein>
<comment type="caution">
    <text evidence="5">The sequence shown here is derived from an EMBL/GenBank/DDBJ whole genome shotgun (WGS) entry which is preliminary data.</text>
</comment>
<keyword evidence="1" id="KW-0677">Repeat</keyword>
<dbReference type="PROSITE" id="PS50005">
    <property type="entry name" value="TPR"/>
    <property type="match status" value="1"/>
</dbReference>
<evidence type="ECO:0000313" key="5">
    <source>
        <dbReference type="EMBL" id="TXL78116.1"/>
    </source>
</evidence>
<feature type="region of interest" description="Disordered" evidence="4">
    <location>
        <begin position="577"/>
        <end position="621"/>
    </location>
</feature>
<dbReference type="SUPFAM" id="SSF48452">
    <property type="entry name" value="TPR-like"/>
    <property type="match status" value="3"/>
</dbReference>
<accession>A0A5C8PR22</accession>
<organism evidence="5 6">
    <name type="scientific">Vineibacter terrae</name>
    <dbReference type="NCBI Taxonomy" id="2586908"/>
    <lineage>
        <taxon>Bacteria</taxon>
        <taxon>Pseudomonadati</taxon>
        <taxon>Pseudomonadota</taxon>
        <taxon>Alphaproteobacteria</taxon>
        <taxon>Hyphomicrobiales</taxon>
        <taxon>Vineibacter</taxon>
    </lineage>
</organism>
<evidence type="ECO:0000256" key="3">
    <source>
        <dbReference type="PROSITE-ProRule" id="PRU00339"/>
    </source>
</evidence>
<gene>
    <name evidence="5" type="ORF">FHP25_07890</name>
</gene>
<proteinExistence type="predicted"/>
<feature type="compositionally biased region" description="Basic and acidic residues" evidence="4">
    <location>
        <begin position="577"/>
        <end position="599"/>
    </location>
</feature>
<dbReference type="EMBL" id="VDUZ01000007">
    <property type="protein sequence ID" value="TXL78116.1"/>
    <property type="molecule type" value="Genomic_DNA"/>
</dbReference>
<dbReference type="Pfam" id="PF13414">
    <property type="entry name" value="TPR_11"/>
    <property type="match status" value="1"/>
</dbReference>
<dbReference type="PANTHER" id="PTHR45586">
    <property type="entry name" value="TPR REPEAT-CONTAINING PROTEIN PA4667"/>
    <property type="match status" value="1"/>
</dbReference>